<dbReference type="SUPFAM" id="SSF55048">
    <property type="entry name" value="Probable ACP-binding domain of malonyl-CoA ACP transacylase"/>
    <property type="match status" value="1"/>
</dbReference>
<accession>A0AAD7FAD2</accession>
<dbReference type="InterPro" id="IPR016036">
    <property type="entry name" value="Malonyl_transacylase_ACP-bd"/>
</dbReference>
<dbReference type="InterPro" id="IPR050091">
    <property type="entry name" value="PKS_NRPS_Biosynth_Enz"/>
</dbReference>
<dbReference type="Gene3D" id="3.30.70.250">
    <property type="entry name" value="Malonyl-CoA ACP transacylase, ACP-binding"/>
    <property type="match status" value="1"/>
</dbReference>
<dbReference type="InterPro" id="IPR001227">
    <property type="entry name" value="Ac_transferase_dom_sf"/>
</dbReference>
<evidence type="ECO:0000259" key="3">
    <source>
        <dbReference type="SMART" id="SM00825"/>
    </source>
</evidence>
<dbReference type="Gene3D" id="3.40.366.10">
    <property type="entry name" value="Malonyl-Coenzyme A Acyl Carrier Protein, domain 2"/>
    <property type="match status" value="1"/>
</dbReference>
<dbReference type="PANTHER" id="PTHR43775">
    <property type="entry name" value="FATTY ACID SYNTHASE"/>
    <property type="match status" value="1"/>
</dbReference>
<dbReference type="Pfam" id="PF22621">
    <property type="entry name" value="CurL-like_PKS_C"/>
    <property type="match status" value="1"/>
</dbReference>
<comment type="caution">
    <text evidence="5">The sequence shown here is derived from an EMBL/GenBank/DDBJ whole genome shotgun (WGS) entry which is preliminary data.</text>
</comment>
<organism evidence="5 6">
    <name type="scientific">Roridomyces roridus</name>
    <dbReference type="NCBI Taxonomy" id="1738132"/>
    <lineage>
        <taxon>Eukaryota</taxon>
        <taxon>Fungi</taxon>
        <taxon>Dikarya</taxon>
        <taxon>Basidiomycota</taxon>
        <taxon>Agaricomycotina</taxon>
        <taxon>Agaricomycetes</taxon>
        <taxon>Agaricomycetidae</taxon>
        <taxon>Agaricales</taxon>
        <taxon>Marasmiineae</taxon>
        <taxon>Mycenaceae</taxon>
        <taxon>Roridomyces</taxon>
    </lineage>
</organism>
<keyword evidence="2" id="KW-0597">Phosphoprotein</keyword>
<sequence length="650" mass="71728">MNFLKRLREASYQLPKWLGIRRETEKIPTALPELESLKWTAERVDALTKLRHGRRWSFERDDILNSTTVCKNQDQPVGGESSAGTASGRIPRLGRLWSPMPLRVVLVLHSAVVDTTFGMRLMCTTALERRSSSFPCSHERRDALALPPAPIFLSLDRGHFLSPTGQCEPFRVDASVDGYSRIFIFEDVFTETDDIFGGIRGIERAPIPHRPPALRSAGNPLPVLAHAGIEPATRVNVVDARETVTRASDFREEQSLPAVLAVAAFHKHQSKRRPLPLAALGLNLNPLFTAFDRANVVIAMANAEWVSSHPGKPRVALLDNFGASGSNTALILEEHAKPTTTHQTFDMSFKPASARQICASPQAHKPGPETHKVPRSTPIELHIFISFDPESDCPTFNHFRDFNPCFDLATLCDKLPSPTRSQDLCQKTDAPLPSDMSFVLGLSAKTLPALEELRVKYLEWLRSPASAALSLGDIAYTMMARRQLYSYRLAVMASVLSAVVRHSLGEYAVLVTKCAINSSTMIAVNLGAEAIQEFLRQSSHFADLIVACYNSPADCVVAGSLPQLMDFKEHLAAEVSCKSVMLPMHFGCHSIVTDLANAPPAPRHLRTSLAMSSSPETHPSYRRTFFPPLTAFRDRVGRPISSCADMCLPR</sequence>
<reference evidence="5" key="1">
    <citation type="submission" date="2023-03" db="EMBL/GenBank/DDBJ databases">
        <title>Massive genome expansion in bonnet fungi (Mycena s.s.) driven by repeated elements and novel gene families across ecological guilds.</title>
        <authorList>
            <consortium name="Lawrence Berkeley National Laboratory"/>
            <person name="Harder C.B."/>
            <person name="Miyauchi S."/>
            <person name="Viragh M."/>
            <person name="Kuo A."/>
            <person name="Thoen E."/>
            <person name="Andreopoulos B."/>
            <person name="Lu D."/>
            <person name="Skrede I."/>
            <person name="Drula E."/>
            <person name="Henrissat B."/>
            <person name="Morin E."/>
            <person name="Kohler A."/>
            <person name="Barry K."/>
            <person name="LaButti K."/>
            <person name="Morin E."/>
            <person name="Salamov A."/>
            <person name="Lipzen A."/>
            <person name="Mereny Z."/>
            <person name="Hegedus B."/>
            <person name="Baldrian P."/>
            <person name="Stursova M."/>
            <person name="Weitz H."/>
            <person name="Taylor A."/>
            <person name="Grigoriev I.V."/>
            <person name="Nagy L.G."/>
            <person name="Martin F."/>
            <person name="Kauserud H."/>
        </authorList>
    </citation>
    <scope>NUCLEOTIDE SEQUENCE</scope>
    <source>
        <strain evidence="5">9284</strain>
    </source>
</reference>
<dbReference type="InterPro" id="IPR016039">
    <property type="entry name" value="Thiolase-like"/>
</dbReference>
<evidence type="ECO:0008006" key="7">
    <source>
        <dbReference type="Google" id="ProtNLM"/>
    </source>
</evidence>
<dbReference type="SUPFAM" id="SSF53901">
    <property type="entry name" value="Thiolase-like"/>
    <property type="match status" value="1"/>
</dbReference>
<dbReference type="InterPro" id="IPR020841">
    <property type="entry name" value="PKS_Beta-ketoAc_synthase_dom"/>
</dbReference>
<keyword evidence="1" id="KW-0596">Phosphopantetheine</keyword>
<evidence type="ECO:0000313" key="5">
    <source>
        <dbReference type="EMBL" id="KAJ7607960.1"/>
    </source>
</evidence>
<keyword evidence="6" id="KW-1185">Reference proteome</keyword>
<evidence type="ECO:0000256" key="2">
    <source>
        <dbReference type="ARBA" id="ARBA00022553"/>
    </source>
</evidence>
<gene>
    <name evidence="5" type="ORF">FB45DRAFT_877525</name>
</gene>
<dbReference type="Proteomes" id="UP001221142">
    <property type="component" value="Unassembled WGS sequence"/>
</dbReference>
<evidence type="ECO:0000259" key="4">
    <source>
        <dbReference type="SMART" id="SM00827"/>
    </source>
</evidence>
<protein>
    <recommendedName>
        <fullName evidence="7">Polyketide synthase</fullName>
    </recommendedName>
</protein>
<evidence type="ECO:0000313" key="6">
    <source>
        <dbReference type="Proteomes" id="UP001221142"/>
    </source>
</evidence>
<dbReference type="SMART" id="SM00825">
    <property type="entry name" value="PKS_KS"/>
    <property type="match status" value="1"/>
</dbReference>
<dbReference type="SMART" id="SM00827">
    <property type="entry name" value="PKS_AT"/>
    <property type="match status" value="1"/>
</dbReference>
<dbReference type="GO" id="GO:0006633">
    <property type="term" value="P:fatty acid biosynthetic process"/>
    <property type="evidence" value="ECO:0007669"/>
    <property type="project" value="TreeGrafter"/>
</dbReference>
<dbReference type="Gene3D" id="3.40.47.10">
    <property type="match status" value="1"/>
</dbReference>
<dbReference type="EMBL" id="JARKIF010000047">
    <property type="protein sequence ID" value="KAJ7607960.1"/>
    <property type="molecule type" value="Genomic_DNA"/>
</dbReference>
<evidence type="ECO:0000256" key="1">
    <source>
        <dbReference type="ARBA" id="ARBA00022450"/>
    </source>
</evidence>
<dbReference type="Gene3D" id="3.30.70.3290">
    <property type="match status" value="1"/>
</dbReference>
<proteinExistence type="predicted"/>
<dbReference type="InterPro" id="IPR014043">
    <property type="entry name" value="Acyl_transferase_dom"/>
</dbReference>
<dbReference type="AlphaFoldDB" id="A0AAD7FAD2"/>
<feature type="domain" description="Malonyl-CoA:ACP transacylase (MAT)" evidence="4">
    <location>
        <begin position="439"/>
        <end position="647"/>
    </location>
</feature>
<name>A0AAD7FAD2_9AGAR</name>
<dbReference type="GO" id="GO:0004312">
    <property type="term" value="F:fatty acid synthase activity"/>
    <property type="evidence" value="ECO:0007669"/>
    <property type="project" value="TreeGrafter"/>
</dbReference>
<dbReference type="PANTHER" id="PTHR43775:SF37">
    <property type="entry name" value="SI:DKEY-61P9.11"/>
    <property type="match status" value="1"/>
</dbReference>
<feature type="domain" description="Ketosynthase family 3 (KS3)" evidence="3">
    <location>
        <begin position="86"/>
        <end position="337"/>
    </location>
</feature>